<feature type="transmembrane region" description="Helical" evidence="13">
    <location>
        <begin position="288"/>
        <end position="321"/>
    </location>
</feature>
<comment type="caution">
    <text evidence="16">The sequence shown here is derived from an EMBL/GenBank/DDBJ whole genome shotgun (WGS) entry which is preliminary data.</text>
</comment>
<dbReference type="UniPathway" id="UPA00963"/>
<keyword evidence="9 13" id="KW-1133">Transmembrane helix</keyword>
<feature type="transmembrane region" description="Helical" evidence="13">
    <location>
        <begin position="495"/>
        <end position="514"/>
    </location>
</feature>
<evidence type="ECO:0000256" key="4">
    <source>
        <dbReference type="ARBA" id="ARBA00012037"/>
    </source>
</evidence>
<evidence type="ECO:0000313" key="17">
    <source>
        <dbReference type="Proteomes" id="UP000521922"/>
    </source>
</evidence>
<comment type="catalytic activity">
    <reaction evidence="12">
        <text>Adds an alpha-D-arabinofuranosyl group from trans,octacis-decaprenylphospho-beta-D-arabinofuranose at the 5-O-position of the eighth, tenth and twelfth galactofuranose unit of the galactofuranan chain of [beta-D-galactofuranosyl-(1-&gt;5)-beta-D-galactofuranosyl-(1-&gt;6)]14-beta-D-galactofuranosyl-(1-&gt;5)-beta-D-galactofuranosyl-(1-&gt;4)-alpha-L-rhamnopyranosyl-(1-&gt;3)-N-acetyl-alpha-D-glucosaminyl-diphospho-trans,octacis-decaprenol.</text>
        <dbReference type="EC" id="2.4.2.46"/>
    </reaction>
</comment>
<protein>
    <recommendedName>
        <fullName evidence="5">Galactan 5-O-arabinofuranosyltransferase</fullName>
        <ecNumber evidence="4">2.4.2.46</ecNumber>
    </recommendedName>
    <alternativeName>
        <fullName evidence="11">Arabinofuranosyltransferase AftA</fullName>
    </alternativeName>
</protein>
<dbReference type="GO" id="GO:0005886">
    <property type="term" value="C:plasma membrane"/>
    <property type="evidence" value="ECO:0007669"/>
    <property type="project" value="UniProtKB-SubCell"/>
</dbReference>
<feature type="transmembrane region" description="Helical" evidence="13">
    <location>
        <begin position="341"/>
        <end position="364"/>
    </location>
</feature>
<keyword evidence="8 13" id="KW-0812">Transmembrane</keyword>
<dbReference type="Proteomes" id="UP000521922">
    <property type="component" value="Unassembled WGS sequence"/>
</dbReference>
<evidence type="ECO:0000256" key="5">
    <source>
        <dbReference type="ARBA" id="ARBA00020482"/>
    </source>
</evidence>
<organism evidence="16 17">
    <name type="scientific">Kineococcus aurantiacus</name>
    <dbReference type="NCBI Taxonomy" id="37633"/>
    <lineage>
        <taxon>Bacteria</taxon>
        <taxon>Bacillati</taxon>
        <taxon>Actinomycetota</taxon>
        <taxon>Actinomycetes</taxon>
        <taxon>Kineosporiales</taxon>
        <taxon>Kineosporiaceae</taxon>
        <taxon>Kineococcus</taxon>
    </lineage>
</organism>
<feature type="domain" description="Arabinofuranosyltransferase AftA C-terminal" evidence="14">
    <location>
        <begin position="516"/>
        <end position="690"/>
    </location>
</feature>
<keyword evidence="7 16" id="KW-0808">Transferase</keyword>
<feature type="transmembrane region" description="Helical" evidence="13">
    <location>
        <begin position="256"/>
        <end position="276"/>
    </location>
</feature>
<evidence type="ECO:0000256" key="1">
    <source>
        <dbReference type="ARBA" id="ARBA00004651"/>
    </source>
</evidence>
<dbReference type="RefSeq" id="WP_179753136.1">
    <property type="nucleotide sequence ID" value="NZ_BAAAGN010000010.1"/>
</dbReference>
<dbReference type="InterPro" id="IPR020959">
    <property type="entry name" value="ArabinofuranosylTrfase_AftA_C"/>
</dbReference>
<keyword evidence="10 13" id="KW-0472">Membrane</keyword>
<feature type="transmembrane region" description="Helical" evidence="13">
    <location>
        <begin position="89"/>
        <end position="110"/>
    </location>
</feature>
<evidence type="ECO:0000313" key="16">
    <source>
        <dbReference type="EMBL" id="NYD23420.1"/>
    </source>
</evidence>
<evidence type="ECO:0000256" key="11">
    <source>
        <dbReference type="ARBA" id="ARBA00033184"/>
    </source>
</evidence>
<gene>
    <name evidence="16" type="ORF">BJ968_002960</name>
</gene>
<dbReference type="InterPro" id="IPR020963">
    <property type="entry name" value="ArabinofuranosylTrfase_AftA_N"/>
</dbReference>
<evidence type="ECO:0000256" key="9">
    <source>
        <dbReference type="ARBA" id="ARBA00022989"/>
    </source>
</evidence>
<feature type="transmembrane region" description="Helical" evidence="13">
    <location>
        <begin position="122"/>
        <end position="146"/>
    </location>
</feature>
<dbReference type="GO" id="GO:0016757">
    <property type="term" value="F:glycosyltransferase activity"/>
    <property type="evidence" value="ECO:0007669"/>
    <property type="project" value="UniProtKB-KW"/>
</dbReference>
<evidence type="ECO:0000256" key="7">
    <source>
        <dbReference type="ARBA" id="ARBA00022679"/>
    </source>
</evidence>
<evidence type="ECO:0000259" key="15">
    <source>
        <dbReference type="Pfam" id="PF12250"/>
    </source>
</evidence>
<comment type="subcellular location">
    <subcellularLocation>
        <location evidence="1">Cell membrane</location>
        <topology evidence="1">Multi-pass membrane protein</topology>
    </subcellularLocation>
</comment>
<keyword evidence="6" id="KW-1003">Cell membrane</keyword>
<evidence type="ECO:0000256" key="12">
    <source>
        <dbReference type="ARBA" id="ARBA00034030"/>
    </source>
</evidence>
<accession>A0A7Y9J1R8</accession>
<comment type="similarity">
    <text evidence="3">Belongs to the glycosyltransferase 85 family.</text>
</comment>
<feature type="transmembrane region" description="Helical" evidence="13">
    <location>
        <begin position="233"/>
        <end position="250"/>
    </location>
</feature>
<sequence length="693" mass="72206">MAQDTRENGGTAGTDGDAATGARTGATVAVPATAARDAVVRGGFARLAGALALAAVAACAVSLLVQRVVTAVAGRLSGGDGWTSVTPSHVGTALVTALLVVVVAAVLAVCARTRWWRGTEAVAVVAVAGLATALLAVPLAGTSYYLGGNTNDQLFRTQLLGRLTDSWRLADMNYAGLPSFYPSGWFWLAGRFADLTGLQAWAAFKPAAIATSAVVPALALVAWSRLTGPRRGVLAGLATTAVGVYPALAGPFVDEPYSWCLAAFVPVVAVVAWRAFGDVPAPARRAAAVGIGVVLGAGAMTYTLYAGFAAFVVALCCAARSAQGWRAGQGWAAVRTRVPALVLAAVVSGLLALVVWAPYVLAVLRGAGGERAAAQHFLPLISAQLPAPMLAATPWGAFLLLGCAWLVLAVRRDPTARPLLLVVAVGYLWYLLSTVAIVARTTLLAFRMEAVLVETMAVAGVLGAAALWRALPRWGASARALTARPRTLEPRTPELRALAVLAAAAVFVVPLQATGQNLADQIGKAYTDYGPDGRTALGAHDETEAGAWTGDLLTAIDASAADLGVADDDLVVLSTYYEVFSFRPYLGYQQITAHYANPLADFDARREQVQDWARATSPADLLARLDSGPYAPPRVFVFRAGQDGYEVGLTRDVFPAEPNVAWSTAVFDPALFDDPAFTTQRVGPFVVVTRTGR</sequence>
<dbReference type="GO" id="GO:0045227">
    <property type="term" value="P:capsule polysaccharide biosynthetic process"/>
    <property type="evidence" value="ECO:0007669"/>
    <property type="project" value="UniProtKB-UniPathway"/>
</dbReference>
<feature type="transmembrane region" description="Helical" evidence="13">
    <location>
        <begin position="419"/>
        <end position="439"/>
    </location>
</feature>
<feature type="transmembrane region" description="Helical" evidence="13">
    <location>
        <begin position="47"/>
        <end position="69"/>
    </location>
</feature>
<dbReference type="GO" id="GO:0044038">
    <property type="term" value="P:cell wall macromolecule biosynthetic process"/>
    <property type="evidence" value="ECO:0007669"/>
    <property type="project" value="InterPro"/>
</dbReference>
<feature type="domain" description="Arabinofuranosyltransferase AftA N-terminal" evidence="15">
    <location>
        <begin position="52"/>
        <end position="474"/>
    </location>
</feature>
<feature type="transmembrane region" description="Helical" evidence="13">
    <location>
        <begin position="385"/>
        <end position="407"/>
    </location>
</feature>
<dbReference type="Pfam" id="PF12249">
    <property type="entry name" value="AftA_C"/>
    <property type="match status" value="1"/>
</dbReference>
<name>A0A7Y9J1R8_9ACTN</name>
<comment type="pathway">
    <text evidence="2">Cell wall biogenesis; cell wall polysaccharide biosynthesis.</text>
</comment>
<evidence type="ECO:0000256" key="8">
    <source>
        <dbReference type="ARBA" id="ARBA00022692"/>
    </source>
</evidence>
<reference evidence="16 17" key="1">
    <citation type="submission" date="2020-07" db="EMBL/GenBank/DDBJ databases">
        <title>Sequencing the genomes of 1000 actinobacteria strains.</title>
        <authorList>
            <person name="Klenk H.-P."/>
        </authorList>
    </citation>
    <scope>NUCLEOTIDE SEQUENCE [LARGE SCALE GENOMIC DNA]</scope>
    <source>
        <strain evidence="16 17">DSM 7487</strain>
    </source>
</reference>
<evidence type="ECO:0000256" key="2">
    <source>
        <dbReference type="ARBA" id="ARBA00004776"/>
    </source>
</evidence>
<keyword evidence="17" id="KW-1185">Reference proteome</keyword>
<evidence type="ECO:0000259" key="14">
    <source>
        <dbReference type="Pfam" id="PF12249"/>
    </source>
</evidence>
<evidence type="ECO:0000256" key="13">
    <source>
        <dbReference type="SAM" id="Phobius"/>
    </source>
</evidence>
<evidence type="ECO:0000256" key="10">
    <source>
        <dbReference type="ARBA" id="ARBA00023136"/>
    </source>
</evidence>
<feature type="transmembrane region" description="Helical" evidence="13">
    <location>
        <begin position="451"/>
        <end position="471"/>
    </location>
</feature>
<evidence type="ECO:0000256" key="3">
    <source>
        <dbReference type="ARBA" id="ARBA00009655"/>
    </source>
</evidence>
<dbReference type="EMBL" id="JACCBB010000001">
    <property type="protein sequence ID" value="NYD23420.1"/>
    <property type="molecule type" value="Genomic_DNA"/>
</dbReference>
<feature type="transmembrane region" description="Helical" evidence="13">
    <location>
        <begin position="200"/>
        <end position="221"/>
    </location>
</feature>
<dbReference type="EC" id="2.4.2.46" evidence="4"/>
<dbReference type="AlphaFoldDB" id="A0A7Y9J1R8"/>
<evidence type="ECO:0000256" key="6">
    <source>
        <dbReference type="ARBA" id="ARBA00022475"/>
    </source>
</evidence>
<dbReference type="Pfam" id="PF12250">
    <property type="entry name" value="AftA_N"/>
    <property type="match status" value="1"/>
</dbReference>
<proteinExistence type="inferred from homology"/>
<keyword evidence="16" id="KW-0328">Glycosyltransferase</keyword>